<proteinExistence type="inferred from homology"/>
<sequence>MRKNFIVKARNRRFWFFVETICPILFVVLMVVPSVLIEEKTVQSQFFISRPLANVAWGVTRGFESMDGGKYRIAYSPSENEEVRKVAMKAARRLVCENQPITFGAVVSVNAKYALKSNSPEEGMSAIPNLIEDINNLTRSSASASIVDVLRDVIPKTFSEREGGKDVPFLACDDASAEALLFPVSSARKAEALAMDPENKILMVVNLIMDDGKDIRYEIRANQTSGIASGKTILSGASSAQNNKNRNSPFAHPFQKWVNGVNYEWTKYYAYANVQSAFNRAFFEYFAEREGILNATARNLTSINIKASAFPEHDTNIAATISSAFFSLAFVFAFAVPLSSIAKSTAYESVNNLRLHQELLGCSKSTYWLSWFMAHYAPLFLVSGFISLVGKRAFVSIDASIVFGFFIVWSAQLVAFGLFVSASVGYLLQKLAREDGTSRSNNSSSTASVASLVSVFVYVVTWVSGVTATTKHPDGSVSWLYACFLSPASALHVFGEIVSACERHGSSMSWKTFADDDMYHDVTARGVYFVALVNWMVFAIFLRAFFIRGGCQNVRSKYVLMTSDNAASDDAIRATNVTKRILRNVNFRAKKSSVCALLGHNGAGKTTLVSVLVGLESINEQTKIETSGEVGFCPQFDFLWPQLTVREHLRLRLAFSSKSRRARNNDEEEENIPSSEPILIQTLASKLAISNKLDEQISTLSGGQKRKVSLLLSLLNSSIAILDEPTASMDPVSKRLAWKLISEFTKSDSANSVVLATHHMDEVEALADDLVILHNGQSVIESVSVEEMKKMHGGGGDEPSLEKAFLNFIAKAKEEEGEEDDIILPLEEVGVAAATSGDIDNNDDEKTTKTRRALRQVQAILRARYLVWKRQPLFALFAILSCAIFFTIGLSLAKSGSSANGSSALSSSEYAEEMTPSTFLGKSKPLFTISESSRPSRQRQMASLPMTFYAAVRTTPRSVTKQYECQRNSFLLPVCGNISACAENFECTSEMNIESTIDYELMRQAEFTATRSCGSQKFPSPCAFYYLDSTTNTMTIATSPTAYHAIPSALGLLDESIFASAFREKGLTLTAINDPLPLSESESVSSNAFSHQSMSSTFVAMCAVLGLSIASAILTPTLVRERTLGFKHALLCAGLSNKVYWLGTATFDFISKTFPALLLSFIMCLALREEEIDVSSTRYAETLLFASIAFAFQTTPIAYLSSLFFSDDVSSFATQAASSFSVAVLSFIASVVLDGLALAGEDVSVVWDVVSVIFCASPQYSFARIFYNLSRREHAIPRFEEKREGEEEEEEGVGFSILLPDTKTFLEWENSGREFLLMFVFGLFYWFVFVALEWRTAKRIENAFEKDTREDECDMNDGALTVMKLKKQYRKDQAPSVDSISFKVSAKEAFALCGVNGAGKTTSFAMLSGLLSKTNGYVRWASATTSFGYCAQTNGVEDFLTPLEHLDLFASVVTSATTSSSSSSPSLWCERFQSLQKHKIVLAKNLSGGAKRELCVAIALSVAEAAKQTVSPSHHPSLVLLDEPTAGVDPYAKTKLWKAVENVMNSNQGAAVVITSHDVFECEKVCASVGLLRDGKFLLCGNTSDIKKEFSNDAFASSSLEDVFIAVVEREEALEAFSQSNDDN</sequence>
<dbReference type="PANTHER" id="PTHR19229:SF36">
    <property type="entry name" value="ATP-BINDING CASSETTE SUB-FAMILY A MEMBER 2"/>
    <property type="match status" value="1"/>
</dbReference>
<keyword evidence="13" id="KW-1185">Reference proteome</keyword>
<evidence type="ECO:0000256" key="3">
    <source>
        <dbReference type="ARBA" id="ARBA00022448"/>
    </source>
</evidence>
<evidence type="ECO:0000256" key="10">
    <source>
        <dbReference type="SAM" id="Phobius"/>
    </source>
</evidence>
<feature type="transmembrane region" description="Helical" evidence="10">
    <location>
        <begin position="367"/>
        <end position="389"/>
    </location>
</feature>
<dbReference type="KEGG" id="bpg:Bathy07g03700"/>
<feature type="transmembrane region" description="Helical" evidence="10">
    <location>
        <begin position="1098"/>
        <end position="1119"/>
    </location>
</feature>
<dbReference type="SMART" id="SM00382">
    <property type="entry name" value="AAA"/>
    <property type="match status" value="2"/>
</dbReference>
<dbReference type="PROSITE" id="PS50893">
    <property type="entry name" value="ABC_TRANSPORTER_2"/>
    <property type="match status" value="2"/>
</dbReference>
<dbReference type="InterPro" id="IPR003439">
    <property type="entry name" value="ABC_transporter-like_ATP-bd"/>
</dbReference>
<dbReference type="Gene3D" id="3.40.50.300">
    <property type="entry name" value="P-loop containing nucleotide triphosphate hydrolases"/>
    <property type="match status" value="2"/>
</dbReference>
<evidence type="ECO:0000256" key="9">
    <source>
        <dbReference type="ARBA" id="ARBA00023136"/>
    </source>
</evidence>
<dbReference type="InterPro" id="IPR027417">
    <property type="entry name" value="P-loop_NTPase"/>
</dbReference>
<dbReference type="OrthoDB" id="10255969at2759"/>
<evidence type="ECO:0000256" key="8">
    <source>
        <dbReference type="ARBA" id="ARBA00022989"/>
    </source>
</evidence>
<feature type="transmembrane region" description="Helical" evidence="10">
    <location>
        <begin position="1179"/>
        <end position="1200"/>
    </location>
</feature>
<keyword evidence="4 10" id="KW-0812">Transmembrane</keyword>
<dbReference type="GO" id="GO:0016020">
    <property type="term" value="C:membrane"/>
    <property type="evidence" value="ECO:0007669"/>
    <property type="project" value="UniProtKB-SubCell"/>
</dbReference>
<dbReference type="eggNOG" id="KOG0059">
    <property type="taxonomic scope" value="Eukaryota"/>
</dbReference>
<feature type="transmembrane region" description="Helical" evidence="10">
    <location>
        <begin position="873"/>
        <end position="893"/>
    </location>
</feature>
<feature type="domain" description="ABC transporter" evidence="11">
    <location>
        <begin position="566"/>
        <end position="800"/>
    </location>
</feature>
<organism evidence="12 13">
    <name type="scientific">Bathycoccus prasinos</name>
    <dbReference type="NCBI Taxonomy" id="41875"/>
    <lineage>
        <taxon>Eukaryota</taxon>
        <taxon>Viridiplantae</taxon>
        <taxon>Chlorophyta</taxon>
        <taxon>Mamiellophyceae</taxon>
        <taxon>Mamiellales</taxon>
        <taxon>Bathycoccaceae</taxon>
        <taxon>Bathycoccus</taxon>
    </lineage>
</organism>
<evidence type="ECO:0000256" key="7">
    <source>
        <dbReference type="ARBA" id="ARBA00022840"/>
    </source>
</evidence>
<accession>K8F255</accession>
<feature type="transmembrane region" description="Helical" evidence="10">
    <location>
        <begin position="14"/>
        <end position="36"/>
    </location>
</feature>
<evidence type="ECO:0000259" key="11">
    <source>
        <dbReference type="PROSITE" id="PS50893"/>
    </source>
</evidence>
<feature type="domain" description="ABC transporter" evidence="11">
    <location>
        <begin position="1360"/>
        <end position="1599"/>
    </location>
</feature>
<dbReference type="GO" id="GO:0005319">
    <property type="term" value="F:lipid transporter activity"/>
    <property type="evidence" value="ECO:0007669"/>
    <property type="project" value="TreeGrafter"/>
</dbReference>
<dbReference type="PROSITE" id="PS00211">
    <property type="entry name" value="ABC_TRANSPORTER_1"/>
    <property type="match status" value="1"/>
</dbReference>
<dbReference type="EMBL" id="FO082272">
    <property type="protein sequence ID" value="CCO66185.1"/>
    <property type="molecule type" value="Genomic_DNA"/>
</dbReference>
<evidence type="ECO:0000256" key="6">
    <source>
        <dbReference type="ARBA" id="ARBA00022741"/>
    </source>
</evidence>
<dbReference type="Pfam" id="PF12698">
    <property type="entry name" value="ABC2_membrane_3"/>
    <property type="match status" value="2"/>
</dbReference>
<dbReference type="Proteomes" id="UP000198341">
    <property type="component" value="Chromosome 7"/>
</dbReference>
<reference evidence="12 13" key="1">
    <citation type="submission" date="2011-10" db="EMBL/GenBank/DDBJ databases">
        <authorList>
            <person name="Genoscope - CEA"/>
        </authorList>
    </citation>
    <scope>NUCLEOTIDE SEQUENCE [LARGE SCALE GENOMIC DNA]</scope>
    <source>
        <strain evidence="12 13">RCC 1105</strain>
    </source>
</reference>
<evidence type="ECO:0000313" key="13">
    <source>
        <dbReference type="Proteomes" id="UP000198341"/>
    </source>
</evidence>
<dbReference type="InterPro" id="IPR017871">
    <property type="entry name" value="ABC_transporter-like_CS"/>
</dbReference>
<keyword evidence="8 10" id="KW-1133">Transmembrane helix</keyword>
<feature type="transmembrane region" description="Helical" evidence="10">
    <location>
        <begin position="401"/>
        <end position="428"/>
    </location>
</feature>
<gene>
    <name evidence="12" type="ORF">Bathy07g03700</name>
</gene>
<evidence type="ECO:0000256" key="1">
    <source>
        <dbReference type="ARBA" id="ARBA00004141"/>
    </source>
</evidence>
<dbReference type="GO" id="GO:0016887">
    <property type="term" value="F:ATP hydrolysis activity"/>
    <property type="evidence" value="ECO:0007669"/>
    <property type="project" value="InterPro"/>
</dbReference>
<dbReference type="PANTHER" id="PTHR19229">
    <property type="entry name" value="ATP-BINDING CASSETTE TRANSPORTER SUBFAMILY A ABCA"/>
    <property type="match status" value="1"/>
</dbReference>
<feature type="transmembrane region" description="Helical" evidence="10">
    <location>
        <begin position="449"/>
        <end position="467"/>
    </location>
</feature>
<comment type="subcellular location">
    <subcellularLocation>
        <location evidence="1">Membrane</location>
        <topology evidence="1">Multi-pass membrane protein</topology>
    </subcellularLocation>
</comment>
<feature type="transmembrane region" description="Helical" evidence="10">
    <location>
        <begin position="324"/>
        <end position="346"/>
    </location>
</feature>
<dbReference type="GeneID" id="19014859"/>
<keyword evidence="7" id="KW-0067">ATP-binding</keyword>
<evidence type="ECO:0000256" key="2">
    <source>
        <dbReference type="ARBA" id="ARBA00008526"/>
    </source>
</evidence>
<keyword evidence="9 10" id="KW-0472">Membrane</keyword>
<keyword evidence="6" id="KW-0547">Nucleotide-binding</keyword>
<comment type="similarity">
    <text evidence="2">Belongs to the ABC transporter superfamily. ABCA family. CPR flippase (TC 3.A.1.211) subfamily.</text>
</comment>
<dbReference type="GO" id="GO:0140359">
    <property type="term" value="F:ABC-type transporter activity"/>
    <property type="evidence" value="ECO:0007669"/>
    <property type="project" value="InterPro"/>
</dbReference>
<feature type="transmembrane region" description="Helical" evidence="10">
    <location>
        <begin position="1139"/>
        <end position="1167"/>
    </location>
</feature>
<dbReference type="GO" id="GO:0005524">
    <property type="term" value="F:ATP binding"/>
    <property type="evidence" value="ECO:0007669"/>
    <property type="project" value="UniProtKB-KW"/>
</dbReference>
<evidence type="ECO:0000256" key="5">
    <source>
        <dbReference type="ARBA" id="ARBA00022737"/>
    </source>
</evidence>
<dbReference type="SUPFAM" id="SSF52540">
    <property type="entry name" value="P-loop containing nucleoside triphosphate hydrolases"/>
    <property type="match status" value="2"/>
</dbReference>
<dbReference type="InterPro" id="IPR003593">
    <property type="entry name" value="AAA+_ATPase"/>
</dbReference>
<protein>
    <submittedName>
        <fullName evidence="12">ABC transporter family protein</fullName>
    </submittedName>
</protein>
<feature type="transmembrane region" description="Helical" evidence="10">
    <location>
        <begin position="1315"/>
        <end position="1332"/>
    </location>
</feature>
<feature type="transmembrane region" description="Helical" evidence="10">
    <location>
        <begin position="479"/>
        <end position="501"/>
    </location>
</feature>
<dbReference type="Pfam" id="PF00005">
    <property type="entry name" value="ABC_tran"/>
    <property type="match status" value="2"/>
</dbReference>
<keyword evidence="3" id="KW-0813">Transport</keyword>
<evidence type="ECO:0000256" key="4">
    <source>
        <dbReference type="ARBA" id="ARBA00022692"/>
    </source>
</evidence>
<dbReference type="InterPro" id="IPR026082">
    <property type="entry name" value="ABCA"/>
</dbReference>
<dbReference type="InterPro" id="IPR013525">
    <property type="entry name" value="ABC2_TM"/>
</dbReference>
<feature type="transmembrane region" description="Helical" evidence="10">
    <location>
        <begin position="1212"/>
        <end position="1233"/>
    </location>
</feature>
<evidence type="ECO:0000313" key="12">
    <source>
        <dbReference type="EMBL" id="CCO66185.1"/>
    </source>
</evidence>
<name>K8F255_9CHLO</name>
<feature type="transmembrane region" description="Helical" evidence="10">
    <location>
        <begin position="522"/>
        <end position="546"/>
    </location>
</feature>
<dbReference type="RefSeq" id="XP_007512097.1">
    <property type="nucleotide sequence ID" value="XM_007512035.1"/>
</dbReference>
<keyword evidence="5" id="KW-0677">Repeat</keyword>